<accession>A0A1Z2XJN1</accession>
<feature type="compositionally biased region" description="Basic and acidic residues" evidence="1">
    <location>
        <begin position="124"/>
        <end position="142"/>
    </location>
</feature>
<dbReference type="RefSeq" id="WP_068960625.1">
    <property type="nucleotide sequence ID" value="NZ_CAJTAP010000015.1"/>
</dbReference>
<proteinExistence type="predicted"/>
<reference evidence="5" key="1">
    <citation type="submission" date="2016-04" db="EMBL/GenBank/DDBJ databases">
        <title>Complete Genome Sequences of Twelve Strains of a Stable Defined Moderately Diverse Mouse Microbiota 2 (sDMDMm2).</title>
        <authorList>
            <person name="Uchimura Y."/>
            <person name="Wyss M."/>
            <person name="Brugiroux S."/>
            <person name="Limenitakis J.P."/>
            <person name="Stecher B."/>
            <person name="McCoy K.D."/>
            <person name="Macpherson A.J."/>
        </authorList>
    </citation>
    <scope>NUCLEOTIDE SEQUENCE [LARGE SCALE GENOMIC DNA]</scope>
    <source>
        <strain evidence="5">YL27</strain>
    </source>
</reference>
<sequence>MKRVFFFIALALMLASCASTRKVQEATTTVSVESASVQETTKQETETVVDTTRTEHGKVVITEIIFDTTPTPAASPDARASPDTVRDNPEPAPTRTPQTASVNIPGFGQVSGNIKSIRQTVIESENRTNGESKESRKQEESKCNANVSVAEEINNRVEQPAPDPKRWRYIFYIVAVGAVALLYLKRVPILNWIKRILSGLRRIF</sequence>
<keyword evidence="5" id="KW-1185">Reference proteome</keyword>
<evidence type="ECO:0000256" key="2">
    <source>
        <dbReference type="SAM" id="Phobius"/>
    </source>
</evidence>
<dbReference type="AlphaFoldDB" id="A0A1B1S8Z9"/>
<keyword evidence="2" id="KW-0812">Transmembrane</keyword>
<evidence type="ECO:0000313" key="4">
    <source>
        <dbReference type="EMBL" id="ANU63280.1"/>
    </source>
</evidence>
<protein>
    <submittedName>
        <fullName evidence="4">Uncharacterized protein</fullName>
    </submittedName>
</protein>
<organism evidence="4 5">
    <name type="scientific">Muribaculum intestinale</name>
    <dbReference type="NCBI Taxonomy" id="1796646"/>
    <lineage>
        <taxon>Bacteria</taxon>
        <taxon>Pseudomonadati</taxon>
        <taxon>Bacteroidota</taxon>
        <taxon>Bacteroidia</taxon>
        <taxon>Bacteroidales</taxon>
        <taxon>Muribaculaceae</taxon>
        <taxon>Muribaculum</taxon>
    </lineage>
</organism>
<dbReference type="EMBL" id="CP015402">
    <property type="protein sequence ID" value="ANU63280.1"/>
    <property type="molecule type" value="Genomic_DNA"/>
</dbReference>
<dbReference type="Proteomes" id="UP000186351">
    <property type="component" value="Chromosome"/>
</dbReference>
<feature type="transmembrane region" description="Helical" evidence="2">
    <location>
        <begin position="167"/>
        <end position="184"/>
    </location>
</feature>
<feature type="region of interest" description="Disordered" evidence="1">
    <location>
        <begin position="123"/>
        <end position="143"/>
    </location>
</feature>
<dbReference type="PROSITE" id="PS51257">
    <property type="entry name" value="PROKAR_LIPOPROTEIN"/>
    <property type="match status" value="1"/>
</dbReference>
<feature type="compositionally biased region" description="Low complexity" evidence="1">
    <location>
        <begin position="67"/>
        <end position="83"/>
    </location>
</feature>
<dbReference type="OrthoDB" id="1100705at2"/>
<feature type="chain" id="PRO_5008529281" evidence="3">
    <location>
        <begin position="22"/>
        <end position="204"/>
    </location>
</feature>
<accession>A0A1B1S8Z9</accession>
<evidence type="ECO:0000313" key="5">
    <source>
        <dbReference type="Proteomes" id="UP000186351"/>
    </source>
</evidence>
<keyword evidence="2" id="KW-1133">Transmembrane helix</keyword>
<dbReference type="KEGG" id="pary:A4V02_05770"/>
<gene>
    <name evidence="4" type="ORF">A4V02_05770</name>
</gene>
<name>A0A1B1S8Z9_9BACT</name>
<dbReference type="GeneID" id="65536357"/>
<dbReference type="STRING" id="1796646.A4V02_05770"/>
<keyword evidence="2" id="KW-0472">Membrane</keyword>
<feature type="region of interest" description="Disordered" evidence="1">
    <location>
        <begin position="67"/>
        <end position="105"/>
    </location>
</feature>
<evidence type="ECO:0000256" key="3">
    <source>
        <dbReference type="SAM" id="SignalP"/>
    </source>
</evidence>
<keyword evidence="3" id="KW-0732">Signal</keyword>
<evidence type="ECO:0000256" key="1">
    <source>
        <dbReference type="SAM" id="MobiDB-lite"/>
    </source>
</evidence>
<feature type="signal peptide" evidence="3">
    <location>
        <begin position="1"/>
        <end position="21"/>
    </location>
</feature>